<dbReference type="InterPro" id="IPR054363">
    <property type="entry name" value="GH95_cat"/>
</dbReference>
<organism evidence="3 4">
    <name type="scientific">Hominilimicola fabiformis</name>
    <dbReference type="NCBI Taxonomy" id="2885356"/>
    <lineage>
        <taxon>Bacteria</taxon>
        <taxon>Bacillati</taxon>
        <taxon>Bacillota</taxon>
        <taxon>Clostridia</taxon>
        <taxon>Eubacteriales</taxon>
        <taxon>Oscillospiraceae</taxon>
        <taxon>Hominilimicola</taxon>
    </lineage>
</organism>
<evidence type="ECO:0000313" key="3">
    <source>
        <dbReference type="EMBL" id="MCC2211077.1"/>
    </source>
</evidence>
<dbReference type="PANTHER" id="PTHR31084:SF3">
    <property type="entry name" value="ALPHA-FUCOSIDASE A"/>
    <property type="match status" value="1"/>
</dbReference>
<proteinExistence type="predicted"/>
<dbReference type="InterPro" id="IPR012341">
    <property type="entry name" value="6hp_glycosidase-like_sf"/>
</dbReference>
<protein>
    <submittedName>
        <fullName evidence="3">Glycoside hydrolase family 95 protein</fullName>
    </submittedName>
</protein>
<dbReference type="Proteomes" id="UP001198242">
    <property type="component" value="Unassembled WGS sequence"/>
</dbReference>
<keyword evidence="4" id="KW-1185">Reference proteome</keyword>
<dbReference type="EMBL" id="JAJEQM010000013">
    <property type="protein sequence ID" value="MCC2211077.1"/>
    <property type="molecule type" value="Genomic_DNA"/>
</dbReference>
<dbReference type="RefSeq" id="WP_308456701.1">
    <property type="nucleotide sequence ID" value="NZ_JAJEQM010000013.1"/>
</dbReference>
<evidence type="ECO:0000313" key="4">
    <source>
        <dbReference type="Proteomes" id="UP001198242"/>
    </source>
</evidence>
<dbReference type="Gene3D" id="1.50.10.10">
    <property type="match status" value="1"/>
</dbReference>
<dbReference type="InterPro" id="IPR008928">
    <property type="entry name" value="6-hairpin_glycosidase_sf"/>
</dbReference>
<keyword evidence="3" id="KW-0378">Hydrolase</keyword>
<dbReference type="GO" id="GO:0004560">
    <property type="term" value="F:alpha-L-fucosidase activity"/>
    <property type="evidence" value="ECO:0007669"/>
    <property type="project" value="TreeGrafter"/>
</dbReference>
<dbReference type="PANTHER" id="PTHR31084">
    <property type="entry name" value="ALPHA-L-FUCOSIDASE 2"/>
    <property type="match status" value="1"/>
</dbReference>
<accession>A0AAE3DZI3</accession>
<gene>
    <name evidence="3" type="ORF">LKE05_09790</name>
</gene>
<dbReference type="Pfam" id="PF22124">
    <property type="entry name" value="Glyco_hydro_95_cat"/>
    <property type="match status" value="1"/>
</dbReference>
<feature type="domain" description="Glycosyl hydrolase family 95 N-terminal" evidence="1">
    <location>
        <begin position="24"/>
        <end position="252"/>
    </location>
</feature>
<evidence type="ECO:0000259" key="1">
    <source>
        <dbReference type="Pfam" id="PF14498"/>
    </source>
</evidence>
<comment type="caution">
    <text evidence="3">The sequence shown here is derived from an EMBL/GenBank/DDBJ whole genome shotgun (WGS) entry which is preliminary data.</text>
</comment>
<name>A0AAE3DZI3_9FIRM</name>
<sequence length="794" mass="90689">MKLINKNINVITMKYPSSWHKALWREGLVSGNGKIGANVYGGTKRESVLINHSALWTGTECNPLPDISGSLTKTRQAMDNRDFNTANWILTNALTESGYNNERGYPLPLAELNMSFTGFTGFSDYLRAVNMETGEVSSQFREKDVWVKKDLFVSRKDDMILLRIQADKPFLDAVFSLDVPTATDSSDKTYQYVKEHSRTEIDSNIIIYKSLNTNKKPYGAAVKIESADGDIKNIENRINVNCASDILIKIKVFVNGCPDKDKLKFENNSYEYYLNRHIPLHSALYHSAELNLFENNDLSNEELMLKAYSGKSPNELIEKLWRYGRYLFISGSSKDGFPFSMYGLWCGDYKAVWSHNMANENIQMMYWHTNIGNLEELNKALLDYYISRLDSFKECAKKLYGCNGIFIPAGTTPNMPLPCQLVPVIINWTGAAGWLAQYYYKYYSYTGDTEYLHSVVLPFMKAAADFYEDFIVFDKNGHIKIYPSVSPENSPLNFIPKDNVDMAHPMTSTVNSTMDLAIIKELFTNLIELCVEHNIYGNKIKIWEKIVNSIPEYSVNKDGAVKEWQDDDFEDRYYHRHLSHIYPVFPGDEITTNDDMVSVFEKAVDLRDISAQTGWSQAHMASIYARFNRGNDAMDCLNNLVRSCMQTNFFTLHNDWRRMDLSLEMDSAAPIQLDASMGYVNAVQEMILYSSKKLIKLLPALSDNMQHGKITGWRFEGGTIDMEWNIPQNEFKAELTASKTFNIIIELPPFCANNMICNSKNIISQNGRTVEVKLTKGDKLILGNSERFTNVQEI</sequence>
<evidence type="ECO:0000259" key="2">
    <source>
        <dbReference type="Pfam" id="PF22124"/>
    </source>
</evidence>
<dbReference type="InterPro" id="IPR027414">
    <property type="entry name" value="GH95_N_dom"/>
</dbReference>
<dbReference type="SUPFAM" id="SSF48208">
    <property type="entry name" value="Six-hairpin glycosidases"/>
    <property type="match status" value="1"/>
</dbReference>
<dbReference type="AlphaFoldDB" id="A0AAE3DZI3"/>
<dbReference type="GO" id="GO:0005975">
    <property type="term" value="P:carbohydrate metabolic process"/>
    <property type="evidence" value="ECO:0007669"/>
    <property type="project" value="InterPro"/>
</dbReference>
<dbReference type="Pfam" id="PF14498">
    <property type="entry name" value="Glyco_hyd_65N_2"/>
    <property type="match status" value="1"/>
</dbReference>
<reference evidence="3 4" key="1">
    <citation type="submission" date="2021-10" db="EMBL/GenBank/DDBJ databases">
        <title>Anaerobic single-cell dispensing facilitates the cultivation of human gut bacteria.</title>
        <authorList>
            <person name="Afrizal A."/>
        </authorList>
    </citation>
    <scope>NUCLEOTIDE SEQUENCE [LARGE SCALE GENOMIC DNA]</scope>
    <source>
        <strain evidence="3 4">CLA-AA-H232</strain>
    </source>
</reference>
<feature type="domain" description="Glycosyl hydrolase family 95 catalytic" evidence="2">
    <location>
        <begin position="269"/>
        <end position="687"/>
    </location>
</feature>